<sequence length="249" mass="28543">MSEDSFRRITTPETWVGSKGRWANHESPEISEKRSAFQFESATLDDETPHKVKADPDPGATEEEPSSYTEQDHYSESDFHDEEEDEEEEDPDRQHEQAVDPQIAVSQCRPEDFDTGNHLLHIDFITDELQTFRLSSHDAPHLRRAGTGGRKSFNQQQQQQHNISFSRERVRQIERTNQILLRRILSTKPTLQTLSIRPQTVAKRNSSTGVSRVTSAALNRQKLQKRIASENEILLKKVTSIGLPKRTTS</sequence>
<dbReference type="PANTHER" id="PTHR23035">
    <property type="entry name" value="CILIA- AND FLAGELLA-ASSOCIATED PROTEIN 97-RELATED"/>
    <property type="match status" value="1"/>
</dbReference>
<dbReference type="Pfam" id="PF13879">
    <property type="entry name" value="Hmw_CFAP97"/>
    <property type="match status" value="1"/>
</dbReference>
<dbReference type="STRING" id="7167.A0A1I8JSK3"/>
<comment type="similarity">
    <text evidence="1">Belongs to the CFAP97 family.</text>
</comment>
<name>A0A1I8JSK3_ANOAL</name>
<feature type="compositionally biased region" description="Basic and acidic residues" evidence="2">
    <location>
        <begin position="47"/>
        <end position="56"/>
    </location>
</feature>
<dbReference type="EnsemblMetazoa" id="AALB015778-RA">
    <property type="protein sequence ID" value="AALB015778-PA"/>
    <property type="gene ID" value="AALB015778"/>
</dbReference>
<keyword evidence="4" id="KW-1185">Reference proteome</keyword>
<dbReference type="InterPro" id="IPR038791">
    <property type="entry name" value="Cfap97/Hemingway"/>
</dbReference>
<dbReference type="AlphaFoldDB" id="A0A1I8JSK3"/>
<feature type="region of interest" description="Disordered" evidence="2">
    <location>
        <begin position="1"/>
        <end position="101"/>
    </location>
</feature>
<evidence type="ECO:0000313" key="3">
    <source>
        <dbReference type="EnsemblMetazoa" id="AALB015778-PA"/>
    </source>
</evidence>
<evidence type="ECO:0000256" key="1">
    <source>
        <dbReference type="ARBA" id="ARBA00008315"/>
    </source>
</evidence>
<organism evidence="3 4">
    <name type="scientific">Anopheles albimanus</name>
    <name type="common">New world malaria mosquito</name>
    <dbReference type="NCBI Taxonomy" id="7167"/>
    <lineage>
        <taxon>Eukaryota</taxon>
        <taxon>Metazoa</taxon>
        <taxon>Ecdysozoa</taxon>
        <taxon>Arthropoda</taxon>
        <taxon>Hexapoda</taxon>
        <taxon>Insecta</taxon>
        <taxon>Pterygota</taxon>
        <taxon>Neoptera</taxon>
        <taxon>Endopterygota</taxon>
        <taxon>Diptera</taxon>
        <taxon>Nematocera</taxon>
        <taxon>Culicoidea</taxon>
        <taxon>Culicidae</taxon>
        <taxon>Anophelinae</taxon>
        <taxon>Anopheles</taxon>
    </lineage>
</organism>
<reference evidence="3 4" key="1">
    <citation type="journal article" date="2017" name="G3 (Bethesda)">
        <title>The Physical Genome Mapping of Anopheles albimanus Corrected Scaffold Misassemblies and Identified Interarm Rearrangements in Genus Anopheles.</title>
        <authorList>
            <person name="Artemov G.N."/>
            <person name="Peery A.N."/>
            <person name="Jiang X."/>
            <person name="Tu Z."/>
            <person name="Stegniy V.N."/>
            <person name="Sharakhova M.V."/>
            <person name="Sharakhov I.V."/>
        </authorList>
    </citation>
    <scope>NUCLEOTIDE SEQUENCE [LARGE SCALE GENOMIC DNA]</scope>
    <source>
        <strain evidence="3 4">ALBI9_A</strain>
    </source>
</reference>
<dbReference type="InterPro" id="IPR029488">
    <property type="entry name" value="Hmw/CFAP97"/>
</dbReference>
<reference evidence="3" key="2">
    <citation type="submission" date="2022-08" db="UniProtKB">
        <authorList>
            <consortium name="EnsemblMetazoa"/>
        </authorList>
    </citation>
    <scope>IDENTIFICATION</scope>
    <source>
        <strain evidence="3">STECLA/ALBI9_A</strain>
    </source>
</reference>
<dbReference type="VEuPathDB" id="VectorBase:AALB015778"/>
<accession>A0A1I8JSK3</accession>
<proteinExistence type="inferred from homology"/>
<evidence type="ECO:0000256" key="2">
    <source>
        <dbReference type="SAM" id="MobiDB-lite"/>
    </source>
</evidence>
<protein>
    <submittedName>
        <fullName evidence="3">Uncharacterized protein</fullName>
    </submittedName>
</protein>
<feature type="compositionally biased region" description="Basic and acidic residues" evidence="2">
    <location>
        <begin position="23"/>
        <end position="35"/>
    </location>
</feature>
<evidence type="ECO:0000313" key="4">
    <source>
        <dbReference type="Proteomes" id="UP000069272"/>
    </source>
</evidence>
<dbReference type="OrthoDB" id="515313at2759"/>
<dbReference type="VEuPathDB" id="VectorBase:AALB20_032824"/>
<feature type="compositionally biased region" description="Acidic residues" evidence="2">
    <location>
        <begin position="79"/>
        <end position="91"/>
    </location>
</feature>
<dbReference type="GeneID" id="118459213"/>
<dbReference type="RefSeq" id="XP_035778286.1">
    <property type="nucleotide sequence ID" value="XM_035922393.1"/>
</dbReference>
<dbReference type="Proteomes" id="UP000069272">
    <property type="component" value="Chromosome 2L"/>
</dbReference>
<dbReference type="KEGG" id="aali:118459213"/>